<dbReference type="Proteomes" id="UP000008694">
    <property type="component" value="Unassembled WGS sequence"/>
</dbReference>
<keyword evidence="2" id="KW-1185">Reference proteome</keyword>
<dbReference type="HOGENOM" id="CLU_2779309_0_0_1"/>
<evidence type="ECO:0000313" key="2">
    <source>
        <dbReference type="Proteomes" id="UP000008694"/>
    </source>
</evidence>
<name>D7MHX8_ARALL</name>
<reference evidence="2" key="1">
    <citation type="journal article" date="2011" name="Nat. Genet.">
        <title>The Arabidopsis lyrata genome sequence and the basis of rapid genome size change.</title>
        <authorList>
            <person name="Hu T.T."/>
            <person name="Pattyn P."/>
            <person name="Bakker E.G."/>
            <person name="Cao J."/>
            <person name="Cheng J.-F."/>
            <person name="Clark R.M."/>
            <person name="Fahlgren N."/>
            <person name="Fawcett J.A."/>
            <person name="Grimwood J."/>
            <person name="Gundlach H."/>
            <person name="Haberer G."/>
            <person name="Hollister J.D."/>
            <person name="Ossowski S."/>
            <person name="Ottilar R.P."/>
            <person name="Salamov A.A."/>
            <person name="Schneeberger K."/>
            <person name="Spannagl M."/>
            <person name="Wang X."/>
            <person name="Yang L."/>
            <person name="Nasrallah M.E."/>
            <person name="Bergelson J."/>
            <person name="Carrington J.C."/>
            <person name="Gaut B.S."/>
            <person name="Schmutz J."/>
            <person name="Mayer K.F.X."/>
            <person name="Van de Peer Y."/>
            <person name="Grigoriev I.V."/>
            <person name="Nordborg M."/>
            <person name="Weigel D."/>
            <person name="Guo Y.-L."/>
        </authorList>
    </citation>
    <scope>NUCLEOTIDE SEQUENCE [LARGE SCALE GENOMIC DNA]</scope>
    <source>
        <strain evidence="2">cv. MN47</strain>
    </source>
</reference>
<dbReference type="AlphaFoldDB" id="D7MHX8"/>
<protein>
    <submittedName>
        <fullName evidence="1">Predicted protein</fullName>
    </submittedName>
</protein>
<organism evidence="2">
    <name type="scientific">Arabidopsis lyrata subsp. lyrata</name>
    <name type="common">Lyre-leaved rock-cress</name>
    <dbReference type="NCBI Taxonomy" id="81972"/>
    <lineage>
        <taxon>Eukaryota</taxon>
        <taxon>Viridiplantae</taxon>
        <taxon>Streptophyta</taxon>
        <taxon>Embryophyta</taxon>
        <taxon>Tracheophyta</taxon>
        <taxon>Spermatophyta</taxon>
        <taxon>Magnoliopsida</taxon>
        <taxon>eudicotyledons</taxon>
        <taxon>Gunneridae</taxon>
        <taxon>Pentapetalae</taxon>
        <taxon>rosids</taxon>
        <taxon>malvids</taxon>
        <taxon>Brassicales</taxon>
        <taxon>Brassicaceae</taxon>
        <taxon>Camelineae</taxon>
        <taxon>Arabidopsis</taxon>
    </lineage>
</organism>
<dbReference type="EMBL" id="GL348719">
    <property type="protein sequence ID" value="EFH46715.1"/>
    <property type="molecule type" value="Genomic_DNA"/>
</dbReference>
<evidence type="ECO:0000313" key="1">
    <source>
        <dbReference type="EMBL" id="EFH46715.1"/>
    </source>
</evidence>
<accession>D7MHX8</accession>
<proteinExistence type="predicted"/>
<sequence length="69" mass="7524">MELFVLYRRPHVYASRVPGGAGRGSQQVYAARVPGAAGRGKARKLVGGVSKEPKGLYARDMERLNHNTN</sequence>
<gene>
    <name evidence="1" type="ORF">ARALYDRAFT_659137</name>
</gene>
<dbReference type="Gramene" id="Al_scaffold_0007_3192">
    <property type="protein sequence ID" value="Al_scaffold_0007_3192"/>
    <property type="gene ID" value="Al_scaffold_0007_3192"/>
</dbReference>